<evidence type="ECO:0000313" key="2">
    <source>
        <dbReference type="EMBL" id="AHF25116.1"/>
    </source>
</evidence>
<protein>
    <recommendedName>
        <fullName evidence="3">Lipoprotein</fullName>
    </recommendedName>
</protein>
<feature type="signal peptide" evidence="1">
    <location>
        <begin position="1"/>
        <end position="21"/>
    </location>
</feature>
<sequence length="198" mass="22157">MGRTLRTASILMAAVMTASFAVSCGKEPKASSTLSIINTANTGPAIQREKDPELGDYLIELTVYEGAGKERNEQWEQHYRVRTDYSLEMYGIFNGKRYSGKKIGVSQNQYWTIYDYLKANPLSGQSISVYMNNPDGWVRNLNTYDKEGKVKDKIGGTMASGEAFDKLCEMILAIPNEEEKAIFISNVQTAVNKDYYVG</sequence>
<evidence type="ECO:0000256" key="1">
    <source>
        <dbReference type="SAM" id="SignalP"/>
    </source>
</evidence>
<proteinExistence type="predicted"/>
<dbReference type="EMBL" id="KC246819">
    <property type="protein sequence ID" value="AHF25116.1"/>
    <property type="molecule type" value="Genomic_DNA"/>
</dbReference>
<organism evidence="2">
    <name type="scientific">uncultured bacterium Contig1552</name>
    <dbReference type="NCBI Taxonomy" id="1393454"/>
    <lineage>
        <taxon>Bacteria</taxon>
        <taxon>environmental samples</taxon>
    </lineage>
</organism>
<dbReference type="AlphaFoldDB" id="W0FJP4"/>
<accession>W0FJP4</accession>
<reference evidence="2" key="1">
    <citation type="journal article" date="2013" name="PLoS ONE">
        <title>Metagenomic insights into the carbohydrate-active enzymes carried by the microorganisms adhering to solid digesta in the rumen of cows.</title>
        <authorList>
            <person name="Wang L."/>
            <person name="Hatem A."/>
            <person name="Catalyurek U.V."/>
            <person name="Morrison M."/>
            <person name="Yu Z."/>
        </authorList>
    </citation>
    <scope>NUCLEOTIDE SEQUENCE</scope>
</reference>
<evidence type="ECO:0008006" key="3">
    <source>
        <dbReference type="Google" id="ProtNLM"/>
    </source>
</evidence>
<feature type="chain" id="PRO_5004788390" description="Lipoprotein" evidence="1">
    <location>
        <begin position="22"/>
        <end position="198"/>
    </location>
</feature>
<dbReference type="PROSITE" id="PS51257">
    <property type="entry name" value="PROKAR_LIPOPROTEIN"/>
    <property type="match status" value="1"/>
</dbReference>
<keyword evidence="1" id="KW-0732">Signal</keyword>
<name>W0FJP4_9BACT</name>